<dbReference type="CDD" id="cd00635">
    <property type="entry name" value="PLPDE_III_YBL036c_like"/>
    <property type="match status" value="1"/>
</dbReference>
<dbReference type="SUPFAM" id="SSF51419">
    <property type="entry name" value="PLP-binding barrel"/>
    <property type="match status" value="1"/>
</dbReference>
<dbReference type="PANTHER" id="PTHR10146">
    <property type="entry name" value="PROLINE SYNTHETASE CO-TRANSCRIBED BACTERIAL HOMOLOG PROTEIN"/>
    <property type="match status" value="1"/>
</dbReference>
<evidence type="ECO:0000256" key="1">
    <source>
        <dbReference type="ARBA" id="ARBA00022898"/>
    </source>
</evidence>
<proteinExistence type="inferred from homology"/>
<evidence type="ECO:0000256" key="4">
    <source>
        <dbReference type="RuleBase" id="RU004514"/>
    </source>
</evidence>
<comment type="caution">
    <text evidence="6">The sequence shown here is derived from an EMBL/GenBank/DDBJ whole genome shotgun (WGS) entry which is preliminary data.</text>
</comment>
<dbReference type="InterPro" id="IPR011078">
    <property type="entry name" value="PyrdxlP_homeostasis"/>
</dbReference>
<dbReference type="Proteomes" id="UP000824242">
    <property type="component" value="Unassembled WGS sequence"/>
</dbReference>
<dbReference type="PANTHER" id="PTHR10146:SF14">
    <property type="entry name" value="PYRIDOXAL PHOSPHATE HOMEOSTASIS PROTEIN"/>
    <property type="match status" value="1"/>
</dbReference>
<dbReference type="PIRSF" id="PIRSF004848">
    <property type="entry name" value="YBL036c_PLPDEIII"/>
    <property type="match status" value="1"/>
</dbReference>
<feature type="modified residue" description="N6-(pyridoxal phosphate)lysine" evidence="2 3">
    <location>
        <position position="48"/>
    </location>
</feature>
<dbReference type="Gene3D" id="3.20.20.10">
    <property type="entry name" value="Alanine racemase"/>
    <property type="match status" value="1"/>
</dbReference>
<organism evidence="6 7">
    <name type="scientific">Candidatus Caccousia avicola</name>
    <dbReference type="NCBI Taxonomy" id="2840721"/>
    <lineage>
        <taxon>Bacteria</taxon>
        <taxon>Bacillati</taxon>
        <taxon>Bacillota</taxon>
        <taxon>Clostridia</taxon>
        <taxon>Eubacteriales</taxon>
        <taxon>Oscillospiraceae</taxon>
        <taxon>Oscillospiraceae incertae sedis</taxon>
        <taxon>Candidatus Caccousia</taxon>
    </lineage>
</organism>
<name>A0A9D1DFD4_9FIRM</name>
<dbReference type="FunFam" id="3.20.20.10:FF:000018">
    <property type="entry name" value="Pyridoxal phosphate homeostasis protein"/>
    <property type="match status" value="1"/>
</dbReference>
<evidence type="ECO:0000256" key="3">
    <source>
        <dbReference type="PIRSR" id="PIRSR004848-1"/>
    </source>
</evidence>
<dbReference type="Pfam" id="PF01168">
    <property type="entry name" value="Ala_racemase_N"/>
    <property type="match status" value="1"/>
</dbReference>
<feature type="domain" description="Alanine racemase N-terminal" evidence="5">
    <location>
        <begin position="53"/>
        <end position="238"/>
    </location>
</feature>
<gene>
    <name evidence="6" type="ORF">IAB89_11490</name>
</gene>
<evidence type="ECO:0000313" key="6">
    <source>
        <dbReference type="EMBL" id="HIR48255.1"/>
    </source>
</evidence>
<comment type="cofactor">
    <cofactor evidence="3">
        <name>pyridoxal 5'-phosphate</name>
        <dbReference type="ChEBI" id="CHEBI:597326"/>
    </cofactor>
</comment>
<reference evidence="6" key="2">
    <citation type="journal article" date="2021" name="PeerJ">
        <title>Extensive microbial diversity within the chicken gut microbiome revealed by metagenomics and culture.</title>
        <authorList>
            <person name="Gilroy R."/>
            <person name="Ravi A."/>
            <person name="Getino M."/>
            <person name="Pursley I."/>
            <person name="Horton D.L."/>
            <person name="Alikhan N.F."/>
            <person name="Baker D."/>
            <person name="Gharbi K."/>
            <person name="Hall N."/>
            <person name="Watson M."/>
            <person name="Adriaenssens E.M."/>
            <person name="Foster-Nyarko E."/>
            <person name="Jarju S."/>
            <person name="Secka A."/>
            <person name="Antonio M."/>
            <person name="Oren A."/>
            <person name="Chaudhuri R.R."/>
            <person name="La Ragione R."/>
            <person name="Hildebrand F."/>
            <person name="Pallen M.J."/>
        </authorList>
    </citation>
    <scope>NUCLEOTIDE SEQUENCE</scope>
    <source>
        <strain evidence="6">ChiSxjej1B13-7958</strain>
    </source>
</reference>
<comment type="similarity">
    <text evidence="2 4">Belongs to the pyridoxal phosphate-binding protein YggS/PROSC family.</text>
</comment>
<evidence type="ECO:0000259" key="5">
    <source>
        <dbReference type="Pfam" id="PF01168"/>
    </source>
</evidence>
<keyword evidence="1 2" id="KW-0663">Pyridoxal phosphate</keyword>
<dbReference type="GO" id="GO:0030170">
    <property type="term" value="F:pyridoxal phosphate binding"/>
    <property type="evidence" value="ECO:0007669"/>
    <property type="project" value="UniProtKB-UniRule"/>
</dbReference>
<dbReference type="NCBIfam" id="TIGR00044">
    <property type="entry name" value="YggS family pyridoxal phosphate-dependent enzyme"/>
    <property type="match status" value="1"/>
</dbReference>
<dbReference type="InterPro" id="IPR029066">
    <property type="entry name" value="PLP-binding_barrel"/>
</dbReference>
<evidence type="ECO:0000313" key="7">
    <source>
        <dbReference type="Proteomes" id="UP000824242"/>
    </source>
</evidence>
<reference evidence="6" key="1">
    <citation type="submission" date="2020-10" db="EMBL/GenBank/DDBJ databases">
        <authorList>
            <person name="Gilroy R."/>
        </authorList>
    </citation>
    <scope>NUCLEOTIDE SEQUENCE</scope>
    <source>
        <strain evidence="6">ChiSxjej1B13-7958</strain>
    </source>
</reference>
<dbReference type="HAMAP" id="MF_02087">
    <property type="entry name" value="PLP_homeostasis"/>
    <property type="match status" value="1"/>
</dbReference>
<sequence>MTERLSSELEQRFRDVEENYKRICSELEKAALDSGRSPQEVTLLAATKTVPVEVINHGIELGIRHIGENRVQELCEKYDGYAPVDVQFIGHLQTNKVRQLIGRVSMIQSVDSVRLAQEISRQAEKAGTQMDILLEVNIGREENKSGVLPEALPELLEQAAALPCVHVRGLMAIPPAEASREETIRFFSRMTQYFIDIKQKRIDNVTMDYLSMGMSADFADAVRAGANLVRVGSALFGPRNYH</sequence>
<dbReference type="EMBL" id="DVGZ01000125">
    <property type="protein sequence ID" value="HIR48255.1"/>
    <property type="molecule type" value="Genomic_DNA"/>
</dbReference>
<evidence type="ECO:0000256" key="2">
    <source>
        <dbReference type="HAMAP-Rule" id="MF_02087"/>
    </source>
</evidence>
<protein>
    <recommendedName>
        <fullName evidence="2">Pyridoxal phosphate homeostasis protein</fullName>
        <shortName evidence="2">PLP homeostasis protein</shortName>
    </recommendedName>
</protein>
<accession>A0A9D1DFD4</accession>
<comment type="function">
    <text evidence="2">Pyridoxal 5'-phosphate (PLP)-binding protein, which is involved in PLP homeostasis.</text>
</comment>
<dbReference type="InterPro" id="IPR001608">
    <property type="entry name" value="Ala_racemase_N"/>
</dbReference>
<dbReference type="AlphaFoldDB" id="A0A9D1DFD4"/>